<accession>A0A0F9AP48</accession>
<dbReference type="InterPro" id="IPR020845">
    <property type="entry name" value="AMP-binding_CS"/>
</dbReference>
<proteinExistence type="inferred from homology"/>
<dbReference type="AlphaFoldDB" id="A0A0F9AP48"/>
<evidence type="ECO:0008006" key="6">
    <source>
        <dbReference type="Google" id="ProtNLM"/>
    </source>
</evidence>
<dbReference type="PROSITE" id="PS00455">
    <property type="entry name" value="AMP_BINDING"/>
    <property type="match status" value="1"/>
</dbReference>
<dbReference type="PANTHER" id="PTHR43201:SF5">
    <property type="entry name" value="MEDIUM-CHAIN ACYL-COA LIGASE ACSF2, MITOCHONDRIAL"/>
    <property type="match status" value="1"/>
</dbReference>
<evidence type="ECO:0000256" key="1">
    <source>
        <dbReference type="ARBA" id="ARBA00006432"/>
    </source>
</evidence>
<keyword evidence="2" id="KW-0436">Ligase</keyword>
<name>A0A0F9AP48_9ZZZZ</name>
<dbReference type="InterPro" id="IPR045851">
    <property type="entry name" value="AMP-bd_C_sf"/>
</dbReference>
<comment type="similarity">
    <text evidence="1">Belongs to the ATP-dependent AMP-binding enzyme family.</text>
</comment>
<dbReference type="GO" id="GO:0031956">
    <property type="term" value="F:medium-chain fatty acid-CoA ligase activity"/>
    <property type="evidence" value="ECO:0007669"/>
    <property type="project" value="TreeGrafter"/>
</dbReference>
<evidence type="ECO:0000256" key="2">
    <source>
        <dbReference type="ARBA" id="ARBA00022598"/>
    </source>
</evidence>
<feature type="non-terminal residue" evidence="5">
    <location>
        <position position="1"/>
    </location>
</feature>
<dbReference type="InterPro" id="IPR000873">
    <property type="entry name" value="AMP-dep_synth/lig_dom"/>
</dbReference>
<comment type="caution">
    <text evidence="5">The sequence shown here is derived from an EMBL/GenBank/DDBJ whole genome shotgun (WGS) entry which is preliminary data.</text>
</comment>
<protein>
    <recommendedName>
        <fullName evidence="6">AMP-dependent synthetase/ligase domain-containing protein</fullName>
    </recommendedName>
</protein>
<dbReference type="Pfam" id="PF00501">
    <property type="entry name" value="AMP-binding"/>
    <property type="match status" value="1"/>
</dbReference>
<dbReference type="EMBL" id="LAZR01041759">
    <property type="protein sequence ID" value="KKL11180.1"/>
    <property type="molecule type" value="Genomic_DNA"/>
</dbReference>
<dbReference type="SUPFAM" id="SSF56801">
    <property type="entry name" value="Acetyl-CoA synthetase-like"/>
    <property type="match status" value="1"/>
</dbReference>
<dbReference type="PANTHER" id="PTHR43201">
    <property type="entry name" value="ACYL-COA SYNTHETASE"/>
    <property type="match status" value="1"/>
</dbReference>
<dbReference type="Gene3D" id="3.30.300.30">
    <property type="match status" value="1"/>
</dbReference>
<reference evidence="5" key="1">
    <citation type="journal article" date="2015" name="Nature">
        <title>Complex archaea that bridge the gap between prokaryotes and eukaryotes.</title>
        <authorList>
            <person name="Spang A."/>
            <person name="Saw J.H."/>
            <person name="Jorgensen S.L."/>
            <person name="Zaremba-Niedzwiedzka K."/>
            <person name="Martijn J."/>
            <person name="Lind A.E."/>
            <person name="van Eijk R."/>
            <person name="Schleper C."/>
            <person name="Guy L."/>
            <person name="Ettema T.J."/>
        </authorList>
    </citation>
    <scope>NUCLEOTIDE SEQUENCE</scope>
</reference>
<dbReference type="InterPro" id="IPR042099">
    <property type="entry name" value="ANL_N_sf"/>
</dbReference>
<evidence type="ECO:0000313" key="5">
    <source>
        <dbReference type="EMBL" id="KKL11180.1"/>
    </source>
</evidence>
<organism evidence="5">
    <name type="scientific">marine sediment metagenome</name>
    <dbReference type="NCBI Taxonomy" id="412755"/>
    <lineage>
        <taxon>unclassified sequences</taxon>
        <taxon>metagenomes</taxon>
        <taxon>ecological metagenomes</taxon>
    </lineage>
</organism>
<dbReference type="CDD" id="cd04433">
    <property type="entry name" value="AFD_class_I"/>
    <property type="match status" value="1"/>
</dbReference>
<feature type="domain" description="AMP-dependent synthetase/ligase" evidence="3">
    <location>
        <begin position="2"/>
        <end position="267"/>
    </location>
</feature>
<dbReference type="InterPro" id="IPR025110">
    <property type="entry name" value="AMP-bd_C"/>
</dbReference>
<dbReference type="GO" id="GO:0006631">
    <property type="term" value="P:fatty acid metabolic process"/>
    <property type="evidence" value="ECO:0007669"/>
    <property type="project" value="TreeGrafter"/>
</dbReference>
<gene>
    <name evidence="5" type="ORF">LCGC14_2548390</name>
</gene>
<evidence type="ECO:0000259" key="3">
    <source>
        <dbReference type="Pfam" id="PF00501"/>
    </source>
</evidence>
<dbReference type="Pfam" id="PF13193">
    <property type="entry name" value="AMP-binding_C"/>
    <property type="match status" value="1"/>
</dbReference>
<sequence>RHCLKLVSPKMIFISPRNRDLGAKYIEIAPLHEFGPDYEAALSASEPTCPPDPCSPEDGVVILYTSGTTGLPKGALISHRAEISRTSAQMIDLPTTLDDAFVAWAPLFHMVSTDSVFATLIQGGTVIVTDGFNPTELANIVTTHQLGRLTLMPGMIEPFLSAMNDVGRPVKGVKWAGVMADLVPRKQIAEVTTLLNAPYLNSFGSTETGLAPASAGLIPIGEVPESLEKRQSSLCQIKLVDPDDTEVKIGEPGELAIRSPALFSGYWNNEATNTVDFRGGWFHMGDVFIRNSDHSLTFVDRRKYLIKSGGENIYPAEIERVLLSDPRVADAVVVRKPDPHWGEVPVAFIVRNDESLNGKDLLTLCLDRIAKYKWPKEFIFVTDVELPRSTTGKIMRHELESRMSKIEASE</sequence>
<feature type="domain" description="AMP-binding enzyme C-terminal" evidence="4">
    <location>
        <begin position="317"/>
        <end position="393"/>
    </location>
</feature>
<evidence type="ECO:0000259" key="4">
    <source>
        <dbReference type="Pfam" id="PF13193"/>
    </source>
</evidence>
<dbReference type="Gene3D" id="3.40.50.12780">
    <property type="entry name" value="N-terminal domain of ligase-like"/>
    <property type="match status" value="1"/>
</dbReference>